<evidence type="ECO:0000313" key="3">
    <source>
        <dbReference type="Proteomes" id="UP000798488"/>
    </source>
</evidence>
<dbReference type="PANTHER" id="PTHR40446">
    <property type="entry name" value="N-ACETYLGLUCOSAMINE-1-PHOSPHODIESTER ALPHA-N-ACETYLGLUCOSAMINIDASE"/>
    <property type="match status" value="1"/>
</dbReference>
<dbReference type="EMBL" id="LSRS01000003">
    <property type="protein sequence ID" value="KAF1085242.1"/>
    <property type="molecule type" value="Genomic_DNA"/>
</dbReference>
<accession>A0A9D3AXP0</accession>
<dbReference type="OrthoDB" id="9816453at2"/>
<dbReference type="Pfam" id="PF09992">
    <property type="entry name" value="NAGPA"/>
    <property type="match status" value="1"/>
</dbReference>
<comment type="caution">
    <text evidence="2">The sequence shown here is derived from an EMBL/GenBank/DDBJ whole genome shotgun (WGS) entry which is preliminary data.</text>
</comment>
<dbReference type="RefSeq" id="WP_161821738.1">
    <property type="nucleotide sequence ID" value="NZ_LSRS01000003.1"/>
</dbReference>
<protein>
    <recommendedName>
        <fullName evidence="1">Phosphodiester glycosidase domain-containing protein</fullName>
    </recommendedName>
</protein>
<evidence type="ECO:0000313" key="2">
    <source>
        <dbReference type="EMBL" id="KAF1085242.1"/>
    </source>
</evidence>
<evidence type="ECO:0000259" key="1">
    <source>
        <dbReference type="Pfam" id="PF09992"/>
    </source>
</evidence>
<gene>
    <name evidence="2" type="ORF">SPSYN_01378</name>
</gene>
<keyword evidence="3" id="KW-1185">Reference proteome</keyword>
<dbReference type="AlphaFoldDB" id="A0A9D3AXP0"/>
<name>A0A9D3AXP0_9FIRM</name>
<feature type="domain" description="Phosphodiester glycosidase" evidence="1">
    <location>
        <begin position="167"/>
        <end position="347"/>
    </location>
</feature>
<dbReference type="InterPro" id="IPR018711">
    <property type="entry name" value="NAGPA"/>
</dbReference>
<organism evidence="2 3">
    <name type="scientific">Sporotomaculum syntrophicum</name>
    <dbReference type="NCBI Taxonomy" id="182264"/>
    <lineage>
        <taxon>Bacteria</taxon>
        <taxon>Bacillati</taxon>
        <taxon>Bacillota</taxon>
        <taxon>Clostridia</taxon>
        <taxon>Eubacteriales</taxon>
        <taxon>Desulfallaceae</taxon>
        <taxon>Sporotomaculum</taxon>
    </lineage>
</organism>
<reference evidence="2" key="1">
    <citation type="submission" date="2016-02" db="EMBL/GenBank/DDBJ databases">
        <title>Draft Genome Sequence of Sporotomaculum syntrophicum Strain FB, a Syntrophic Benzoate Degrader.</title>
        <authorList>
            <person name="Nobu M.K."/>
            <person name="Narihiro T."/>
            <person name="Qiu Y.-L."/>
            <person name="Ohashi A."/>
            <person name="Liu W.-T."/>
            <person name="Yuji S."/>
        </authorList>
    </citation>
    <scope>NUCLEOTIDE SEQUENCE</scope>
    <source>
        <strain evidence="2">FB</strain>
    </source>
</reference>
<sequence length="349" mass="38869">MRIINIFFITLLAPFLGLLGGAYLELHQNANLLRIPVEKLTPTMTGLAECTLSLEENIGFIRQSAEEQQRQHLENERILEELAHKTGTQKKLSDAIYEQRILKRLGPPIDEYKSEQVEIQVFQLNGLGYRGYIAKIKLYDPGVFNVVLGKDKLGVSETTSAAVKRTGAVLGINGGGFFHMMQDGRQYTLPIGNTMIDGKFIDGFRPSYDDLFFAGINSDGELLGGVFFEKDKLMQLEPLSGVSFVPVLIKNRQPLPIPPKWQNQKQPRTIIGEYGNDDLIMIVVDGRQSDWSSGVTLEQLQIKLLELGVIEAYNLDGGGSSAFVFKDQVLNRPSDGKERPVATNIVIMP</sequence>
<proteinExistence type="predicted"/>
<dbReference type="PANTHER" id="PTHR40446:SF2">
    <property type="entry name" value="N-ACETYLGLUCOSAMINE-1-PHOSPHODIESTER ALPHA-N-ACETYLGLUCOSAMINIDASE"/>
    <property type="match status" value="1"/>
</dbReference>
<dbReference type="Proteomes" id="UP000798488">
    <property type="component" value="Unassembled WGS sequence"/>
</dbReference>